<dbReference type="Pfam" id="PF00392">
    <property type="entry name" value="GntR"/>
    <property type="match status" value="1"/>
</dbReference>
<dbReference type="Gene3D" id="1.10.10.10">
    <property type="entry name" value="Winged helix-like DNA-binding domain superfamily/Winged helix DNA-binding domain"/>
    <property type="match status" value="1"/>
</dbReference>
<keyword evidence="7" id="KW-0238">DNA-binding</keyword>
<dbReference type="InterPro" id="IPR036388">
    <property type="entry name" value="WH-like_DNA-bd_sf"/>
</dbReference>
<dbReference type="FunFam" id="1.10.10.10:FF:000079">
    <property type="entry name" value="GntR family transcriptional regulator"/>
    <property type="match status" value="1"/>
</dbReference>
<feature type="domain" description="HTH gntR-type" evidence="9">
    <location>
        <begin position="14"/>
        <end position="82"/>
    </location>
</feature>
<dbReference type="FunFam" id="3.40.640.10:FF:000023">
    <property type="entry name" value="Transcriptional regulator, GntR family"/>
    <property type="match status" value="1"/>
</dbReference>
<dbReference type="GO" id="GO:0008483">
    <property type="term" value="F:transaminase activity"/>
    <property type="evidence" value="ECO:0007669"/>
    <property type="project" value="UniProtKB-KW"/>
</dbReference>
<dbReference type="GO" id="GO:0003677">
    <property type="term" value="F:DNA binding"/>
    <property type="evidence" value="ECO:0007669"/>
    <property type="project" value="UniProtKB-KW"/>
</dbReference>
<dbReference type="PROSITE" id="PS50949">
    <property type="entry name" value="HTH_GNTR"/>
    <property type="match status" value="1"/>
</dbReference>
<evidence type="ECO:0000256" key="3">
    <source>
        <dbReference type="ARBA" id="ARBA00022576"/>
    </source>
</evidence>
<dbReference type="InterPro" id="IPR000524">
    <property type="entry name" value="Tscrpt_reg_HTH_GntR"/>
</dbReference>
<evidence type="ECO:0000256" key="6">
    <source>
        <dbReference type="ARBA" id="ARBA00023015"/>
    </source>
</evidence>
<evidence type="ECO:0000256" key="2">
    <source>
        <dbReference type="ARBA" id="ARBA00005384"/>
    </source>
</evidence>
<dbReference type="OrthoDB" id="9802601at2"/>
<dbReference type="PANTHER" id="PTHR46577">
    <property type="entry name" value="HTH-TYPE TRANSCRIPTIONAL REGULATORY PROTEIN GABR"/>
    <property type="match status" value="1"/>
</dbReference>
<dbReference type="SMART" id="SM00345">
    <property type="entry name" value="HTH_GNTR"/>
    <property type="match status" value="1"/>
</dbReference>
<dbReference type="GO" id="GO:0030170">
    <property type="term" value="F:pyridoxal phosphate binding"/>
    <property type="evidence" value="ECO:0007669"/>
    <property type="project" value="InterPro"/>
</dbReference>
<dbReference type="CDD" id="cd00609">
    <property type="entry name" value="AAT_like"/>
    <property type="match status" value="1"/>
</dbReference>
<dbReference type="CDD" id="cd07377">
    <property type="entry name" value="WHTH_GntR"/>
    <property type="match status" value="1"/>
</dbReference>
<dbReference type="Gene3D" id="3.40.640.10">
    <property type="entry name" value="Type I PLP-dependent aspartate aminotransferase-like (Major domain)"/>
    <property type="match status" value="1"/>
</dbReference>
<dbReference type="SUPFAM" id="SSF46785">
    <property type="entry name" value="Winged helix' DNA-binding domain"/>
    <property type="match status" value="1"/>
</dbReference>
<evidence type="ECO:0000256" key="8">
    <source>
        <dbReference type="ARBA" id="ARBA00023163"/>
    </source>
</evidence>
<dbReference type="InterPro" id="IPR015422">
    <property type="entry name" value="PyrdxlP-dep_Trfase_small"/>
</dbReference>
<evidence type="ECO:0000256" key="4">
    <source>
        <dbReference type="ARBA" id="ARBA00022679"/>
    </source>
</evidence>
<sequence length="484" mass="54349">MLTIDWKPDKSSDIAVYKQIVAYMKEKIAAGEWPVKSKLPTQRALAESLGVNRSTVVTALEELRAEGLIESTVGSGTQVSNNTWTLLSATPPPDWMSYVKAGAHPPNLPTIQDINRYEPDPSYIRLGTGELSPDLIPKEQMKDILSRSGETITQLGYSEPKGLLPLRQAISQHLRGRGLDVSPSSILIVSGALQALHLISIGLLHKGSTILLEQPSYLNSLPLFQASGMSLVGVPMDDEGILADALAYHKKAQNGALLYTIPSYHNPTGRFMTERRREQVLAVCERERLPVLEDDVYGDLWFDKPESLPLKARDQNGLVLYLGSLSKTLSPGLRIGWIVGPEPVVDRLADVKMQTDYGASALSQWVAMEWLKSGVYEKHLEEVRVALRRRRDLMCSLLSRWFQDLADWQIPQGGFYIWLRFRHSFSMRTLFTKALSTGILLNPGYIYDQTDSRHLRLSYAYASEEEMERAVYRLSELVKGMIRH</sequence>
<dbReference type="AlphaFoldDB" id="A0A3M8CFQ9"/>
<dbReference type="Proteomes" id="UP000282028">
    <property type="component" value="Unassembled WGS sequence"/>
</dbReference>
<evidence type="ECO:0000313" key="11">
    <source>
        <dbReference type="Proteomes" id="UP000282028"/>
    </source>
</evidence>
<keyword evidence="11" id="KW-1185">Reference proteome</keyword>
<dbReference type="InterPro" id="IPR036390">
    <property type="entry name" value="WH_DNA-bd_sf"/>
</dbReference>
<gene>
    <name evidence="10" type="ORF">EDM52_09820</name>
</gene>
<organism evidence="10 11">
    <name type="scientific">Brevibacillus invocatus</name>
    <dbReference type="NCBI Taxonomy" id="173959"/>
    <lineage>
        <taxon>Bacteria</taxon>
        <taxon>Bacillati</taxon>
        <taxon>Bacillota</taxon>
        <taxon>Bacilli</taxon>
        <taxon>Bacillales</taxon>
        <taxon>Paenibacillaceae</taxon>
        <taxon>Brevibacillus</taxon>
    </lineage>
</organism>
<dbReference type="GO" id="GO:0003700">
    <property type="term" value="F:DNA-binding transcription factor activity"/>
    <property type="evidence" value="ECO:0007669"/>
    <property type="project" value="InterPro"/>
</dbReference>
<dbReference type="PANTHER" id="PTHR46577:SF2">
    <property type="entry name" value="TRANSCRIPTIONAL REGULATORY PROTEIN"/>
    <property type="match status" value="1"/>
</dbReference>
<evidence type="ECO:0000256" key="7">
    <source>
        <dbReference type="ARBA" id="ARBA00023125"/>
    </source>
</evidence>
<keyword evidence="6" id="KW-0805">Transcription regulation</keyword>
<dbReference type="EMBL" id="RHHR01000014">
    <property type="protein sequence ID" value="RNB74548.1"/>
    <property type="molecule type" value="Genomic_DNA"/>
</dbReference>
<dbReference type="InterPro" id="IPR051446">
    <property type="entry name" value="HTH_trans_reg/aminotransferase"/>
</dbReference>
<protein>
    <submittedName>
        <fullName evidence="10">PLP-dependent aminotransferase family protein</fullName>
    </submittedName>
</protein>
<dbReference type="Gene3D" id="3.90.1150.10">
    <property type="entry name" value="Aspartate Aminotransferase, domain 1"/>
    <property type="match status" value="1"/>
</dbReference>
<comment type="similarity">
    <text evidence="2">In the C-terminal section; belongs to the class-I pyridoxal-phosphate-dependent aminotransferase family.</text>
</comment>
<dbReference type="PRINTS" id="PR00035">
    <property type="entry name" value="HTHGNTR"/>
</dbReference>
<comment type="caution">
    <text evidence="10">The sequence shown here is derived from an EMBL/GenBank/DDBJ whole genome shotgun (WGS) entry which is preliminary data.</text>
</comment>
<name>A0A3M8CFQ9_9BACL</name>
<evidence type="ECO:0000256" key="5">
    <source>
        <dbReference type="ARBA" id="ARBA00022898"/>
    </source>
</evidence>
<keyword evidence="5" id="KW-0663">Pyridoxal phosphate</keyword>
<evidence type="ECO:0000256" key="1">
    <source>
        <dbReference type="ARBA" id="ARBA00001933"/>
    </source>
</evidence>
<dbReference type="InterPro" id="IPR015424">
    <property type="entry name" value="PyrdxlP-dep_Trfase"/>
</dbReference>
<dbReference type="Pfam" id="PF00155">
    <property type="entry name" value="Aminotran_1_2"/>
    <property type="match status" value="1"/>
</dbReference>
<reference evidence="10 11" key="1">
    <citation type="submission" date="2018-10" db="EMBL/GenBank/DDBJ databases">
        <title>Phylogenomics of Brevibacillus.</title>
        <authorList>
            <person name="Dunlap C."/>
        </authorList>
    </citation>
    <scope>NUCLEOTIDE SEQUENCE [LARGE SCALE GENOMIC DNA]</scope>
    <source>
        <strain evidence="10 11">JCM 12215</strain>
    </source>
</reference>
<proteinExistence type="inferred from homology"/>
<accession>A0A3M8CFQ9</accession>
<keyword evidence="8" id="KW-0804">Transcription</keyword>
<keyword evidence="3 10" id="KW-0032">Aminotransferase</keyword>
<dbReference type="InterPro" id="IPR015421">
    <property type="entry name" value="PyrdxlP-dep_Trfase_major"/>
</dbReference>
<keyword evidence="4 10" id="KW-0808">Transferase</keyword>
<evidence type="ECO:0000259" key="9">
    <source>
        <dbReference type="PROSITE" id="PS50949"/>
    </source>
</evidence>
<comment type="cofactor">
    <cofactor evidence="1">
        <name>pyridoxal 5'-phosphate</name>
        <dbReference type="ChEBI" id="CHEBI:597326"/>
    </cofactor>
</comment>
<dbReference type="RefSeq" id="WP_122908833.1">
    <property type="nucleotide sequence ID" value="NZ_CBCSBE010000006.1"/>
</dbReference>
<dbReference type="InterPro" id="IPR004839">
    <property type="entry name" value="Aminotransferase_I/II_large"/>
</dbReference>
<dbReference type="SUPFAM" id="SSF53383">
    <property type="entry name" value="PLP-dependent transferases"/>
    <property type="match status" value="1"/>
</dbReference>
<evidence type="ECO:0000313" key="10">
    <source>
        <dbReference type="EMBL" id="RNB74548.1"/>
    </source>
</evidence>